<dbReference type="Proteomes" id="UP001055460">
    <property type="component" value="Chromosome"/>
</dbReference>
<name>A0A9Q8Y643_ENSAD</name>
<dbReference type="OrthoDB" id="7362327at2"/>
<feature type="transmembrane region" description="Helical" evidence="2">
    <location>
        <begin position="12"/>
        <end position="31"/>
    </location>
</feature>
<feature type="region of interest" description="Disordered" evidence="1">
    <location>
        <begin position="65"/>
        <end position="84"/>
    </location>
</feature>
<keyword evidence="2" id="KW-1133">Transmembrane helix</keyword>
<dbReference type="AlphaFoldDB" id="A0A9Q8Y643"/>
<evidence type="ECO:0000313" key="3">
    <source>
        <dbReference type="EMBL" id="USJ22220.1"/>
    </source>
</evidence>
<evidence type="ECO:0000313" key="4">
    <source>
        <dbReference type="Proteomes" id="UP001055460"/>
    </source>
</evidence>
<evidence type="ECO:0008006" key="5">
    <source>
        <dbReference type="Google" id="ProtNLM"/>
    </source>
</evidence>
<evidence type="ECO:0000256" key="1">
    <source>
        <dbReference type="SAM" id="MobiDB-lite"/>
    </source>
</evidence>
<feature type="transmembrane region" description="Helical" evidence="2">
    <location>
        <begin position="37"/>
        <end position="59"/>
    </location>
</feature>
<keyword evidence="2" id="KW-0812">Transmembrane</keyword>
<proteinExistence type="predicted"/>
<organism evidence="3 4">
    <name type="scientific">Ensifer adhaerens</name>
    <name type="common">Sinorhizobium morelense</name>
    <dbReference type="NCBI Taxonomy" id="106592"/>
    <lineage>
        <taxon>Bacteria</taxon>
        <taxon>Pseudomonadati</taxon>
        <taxon>Pseudomonadota</taxon>
        <taxon>Alphaproteobacteria</taxon>
        <taxon>Hyphomicrobiales</taxon>
        <taxon>Rhizobiaceae</taxon>
        <taxon>Sinorhizobium/Ensifer group</taxon>
        <taxon>Ensifer</taxon>
    </lineage>
</organism>
<gene>
    <name evidence="3" type="ORF">NE863_12960</name>
</gene>
<evidence type="ECO:0000256" key="2">
    <source>
        <dbReference type="SAM" id="Phobius"/>
    </source>
</evidence>
<keyword evidence="2" id="KW-0472">Membrane</keyword>
<protein>
    <recommendedName>
        <fullName evidence="5">DUF3329 domain-containing protein</fullName>
    </recommendedName>
</protein>
<reference evidence="3" key="1">
    <citation type="submission" date="2022-06" db="EMBL/GenBank/DDBJ databases">
        <title>Physiological and biochemical characterization and genomic elucidation of a strain of the genus Ensifer adhaerens M8 that combines arsenic oxidation and chromium reduction.</title>
        <authorList>
            <person name="Li X."/>
            <person name="Yu c."/>
        </authorList>
    </citation>
    <scope>NUCLEOTIDE SEQUENCE</scope>
    <source>
        <strain evidence="3">M8</strain>
    </source>
</reference>
<dbReference type="RefSeq" id="WP_090298120.1">
    <property type="nucleotide sequence ID" value="NZ_CAXURO020000001.1"/>
</dbReference>
<accession>A0A9Q8Y643</accession>
<sequence length="84" mass="9185">MLKFIDPDHPFYRPLWIRLLIVGFCGVWTVVEFLGEQAMWGMIFLAVTAYASAALLVFYKPSEKGVEKAGDEGQGKGDGSDAAG</sequence>
<dbReference type="EMBL" id="CP098807">
    <property type="protein sequence ID" value="USJ22220.1"/>
    <property type="molecule type" value="Genomic_DNA"/>
</dbReference>